<dbReference type="SUPFAM" id="SSF53187">
    <property type="entry name" value="Zn-dependent exopeptidases"/>
    <property type="match status" value="1"/>
</dbReference>
<proteinExistence type="predicted"/>
<dbReference type="Gene3D" id="3.40.630.10">
    <property type="entry name" value="Zn peptidases"/>
    <property type="match status" value="1"/>
</dbReference>
<sequence length="75" mass="8629">MNIDNVIDNFQTFNNFARNTSNGGINRIAFSHPERLAALKFSMLCQKAGLDVYFDFFGNVIARREGKYPHLKPLY</sequence>
<dbReference type="Proteomes" id="UP000255277">
    <property type="component" value="Unassembled WGS sequence"/>
</dbReference>
<dbReference type="GO" id="GO:0003837">
    <property type="term" value="F:beta-ureidopropionase activity"/>
    <property type="evidence" value="ECO:0007669"/>
    <property type="project" value="UniProtKB-EC"/>
</dbReference>
<reference evidence="1 2" key="1">
    <citation type="submission" date="2018-06" db="EMBL/GenBank/DDBJ databases">
        <authorList>
            <consortium name="Pathogen Informatics"/>
            <person name="Doyle S."/>
        </authorList>
    </citation>
    <scope>NUCLEOTIDE SEQUENCE [LARGE SCALE GENOMIC DNA]</scope>
    <source>
        <strain evidence="1 2">NCTC12195</strain>
    </source>
</reference>
<dbReference type="EC" id="3.5.1.6" evidence="1"/>
<evidence type="ECO:0000313" key="1">
    <source>
        <dbReference type="EMBL" id="SUM31378.1"/>
    </source>
</evidence>
<gene>
    <name evidence="1" type="primary">amaB_4</name>
    <name evidence="1" type="ORF">NCTC12195_00788</name>
</gene>
<evidence type="ECO:0000313" key="2">
    <source>
        <dbReference type="Proteomes" id="UP000255277"/>
    </source>
</evidence>
<organism evidence="1 2">
    <name type="scientific">Staphylococcus gallinarum</name>
    <dbReference type="NCBI Taxonomy" id="1293"/>
    <lineage>
        <taxon>Bacteria</taxon>
        <taxon>Bacillati</taxon>
        <taxon>Bacillota</taxon>
        <taxon>Bacilli</taxon>
        <taxon>Bacillales</taxon>
        <taxon>Staphylococcaceae</taxon>
        <taxon>Staphylococcus</taxon>
    </lineage>
</organism>
<dbReference type="AlphaFoldDB" id="A0A380FB25"/>
<name>A0A380FB25_STAGA</name>
<dbReference type="EMBL" id="UHDK01000001">
    <property type="protein sequence ID" value="SUM31378.1"/>
    <property type="molecule type" value="Genomic_DNA"/>
</dbReference>
<keyword evidence="1" id="KW-0378">Hydrolase</keyword>
<accession>A0A380FB25</accession>
<protein>
    <submittedName>
        <fullName evidence="1">Putative N-carbamoyl-beta-alanine amidohydrolase</fullName>
        <ecNumber evidence="1">3.5.1.6</ecNumber>
    </submittedName>
</protein>